<reference evidence="1" key="1">
    <citation type="submission" date="2024-01" db="EMBL/GenBank/DDBJ databases">
        <title>First draft genome sequence data of TA4-1, the type strain of Gram-positive actinobacterium Streptomyces chiangmaiensis.</title>
        <authorList>
            <person name="Yasawong M."/>
            <person name="Nantapong N."/>
        </authorList>
    </citation>
    <scope>NUCLEOTIDE SEQUENCE</scope>
    <source>
        <strain evidence="1">TA4-1</strain>
    </source>
</reference>
<keyword evidence="2" id="KW-1185">Reference proteome</keyword>
<evidence type="ECO:0000313" key="1">
    <source>
        <dbReference type="EMBL" id="MED7827958.1"/>
    </source>
</evidence>
<dbReference type="Proteomes" id="UP001333996">
    <property type="component" value="Unassembled WGS sequence"/>
</dbReference>
<comment type="caution">
    <text evidence="1">The sequence shown here is derived from an EMBL/GenBank/DDBJ whole genome shotgun (WGS) entry which is preliminary data.</text>
</comment>
<name>A0ABU7FWQ0_9ACTN</name>
<dbReference type="EMBL" id="JAYWVC010000292">
    <property type="protein sequence ID" value="MED7827958.1"/>
    <property type="molecule type" value="Genomic_DNA"/>
</dbReference>
<dbReference type="RefSeq" id="WP_329512323.1">
    <property type="nucleotide sequence ID" value="NZ_BAAAYZ010000063.1"/>
</dbReference>
<evidence type="ECO:0000313" key="2">
    <source>
        <dbReference type="Proteomes" id="UP001333996"/>
    </source>
</evidence>
<protein>
    <submittedName>
        <fullName evidence="1">Uncharacterized protein</fullName>
    </submittedName>
</protein>
<sequence>MPPAYASRDALGWGLQAGVLGRHPWAVYVAGALPTTAAAVRTSRRRPVGVAAETLLEPTLVTAC</sequence>
<gene>
    <name evidence="1" type="ORF">VXC91_40255</name>
</gene>
<organism evidence="1 2">
    <name type="scientific">Streptomyces chiangmaiensis</name>
    <dbReference type="NCBI Taxonomy" id="766497"/>
    <lineage>
        <taxon>Bacteria</taxon>
        <taxon>Bacillati</taxon>
        <taxon>Actinomycetota</taxon>
        <taxon>Actinomycetes</taxon>
        <taxon>Kitasatosporales</taxon>
        <taxon>Streptomycetaceae</taxon>
        <taxon>Streptomyces</taxon>
    </lineage>
</organism>
<proteinExistence type="predicted"/>
<accession>A0ABU7FWQ0</accession>